<comment type="caution">
    <text evidence="1">The sequence shown here is derived from an EMBL/GenBank/DDBJ whole genome shotgun (WGS) entry which is preliminary data.</text>
</comment>
<dbReference type="AlphaFoldDB" id="A0A419DC46"/>
<sequence>MLKTYLYIPEHLNKKIDYTAKIQKRSKADVIREALESGIDAIQQEGTASAEVLLKIAALGKKYHVKGPKDSSTRMDEYLWDKDWGKDEG</sequence>
<evidence type="ECO:0008006" key="3">
    <source>
        <dbReference type="Google" id="ProtNLM"/>
    </source>
</evidence>
<proteinExistence type="predicted"/>
<dbReference type="EMBL" id="QZJW01000040">
    <property type="protein sequence ID" value="RJO60719.1"/>
    <property type="molecule type" value="Genomic_DNA"/>
</dbReference>
<protein>
    <recommendedName>
        <fullName evidence="3">Ribbon-helix-helix protein, CopG family</fullName>
    </recommendedName>
</protein>
<evidence type="ECO:0000313" key="1">
    <source>
        <dbReference type="EMBL" id="RJO60719.1"/>
    </source>
</evidence>
<dbReference type="GO" id="GO:0006355">
    <property type="term" value="P:regulation of DNA-templated transcription"/>
    <property type="evidence" value="ECO:0007669"/>
    <property type="project" value="InterPro"/>
</dbReference>
<dbReference type="SUPFAM" id="SSF47598">
    <property type="entry name" value="Ribbon-helix-helix"/>
    <property type="match status" value="1"/>
</dbReference>
<dbReference type="InterPro" id="IPR010985">
    <property type="entry name" value="Ribbon_hlx_hlx"/>
</dbReference>
<reference evidence="1 2" key="1">
    <citation type="journal article" date="2017" name="ISME J.">
        <title>Energy and carbon metabolisms in a deep terrestrial subsurface fluid microbial community.</title>
        <authorList>
            <person name="Momper L."/>
            <person name="Jungbluth S.P."/>
            <person name="Lee M.D."/>
            <person name="Amend J.P."/>
        </authorList>
    </citation>
    <scope>NUCLEOTIDE SEQUENCE [LARGE SCALE GENOMIC DNA]</scope>
    <source>
        <strain evidence="1">SURF_29</strain>
    </source>
</reference>
<organism evidence="1 2">
    <name type="scientific">candidate division WS5 bacterium</name>
    <dbReference type="NCBI Taxonomy" id="2093353"/>
    <lineage>
        <taxon>Bacteria</taxon>
        <taxon>candidate division WS5</taxon>
    </lineage>
</organism>
<name>A0A419DC46_9BACT</name>
<dbReference type="Proteomes" id="UP000285655">
    <property type="component" value="Unassembled WGS sequence"/>
</dbReference>
<accession>A0A419DC46</accession>
<gene>
    <name evidence="1" type="ORF">C4544_04580</name>
</gene>
<evidence type="ECO:0000313" key="2">
    <source>
        <dbReference type="Proteomes" id="UP000285655"/>
    </source>
</evidence>